<evidence type="ECO:0000313" key="3">
    <source>
        <dbReference type="Proteomes" id="UP001457282"/>
    </source>
</evidence>
<dbReference type="AlphaFoldDB" id="A0AAW1VJR3"/>
<organism evidence="2 3">
    <name type="scientific">Rubus argutus</name>
    <name type="common">Southern blackberry</name>
    <dbReference type="NCBI Taxonomy" id="59490"/>
    <lineage>
        <taxon>Eukaryota</taxon>
        <taxon>Viridiplantae</taxon>
        <taxon>Streptophyta</taxon>
        <taxon>Embryophyta</taxon>
        <taxon>Tracheophyta</taxon>
        <taxon>Spermatophyta</taxon>
        <taxon>Magnoliopsida</taxon>
        <taxon>eudicotyledons</taxon>
        <taxon>Gunneridae</taxon>
        <taxon>Pentapetalae</taxon>
        <taxon>rosids</taxon>
        <taxon>fabids</taxon>
        <taxon>Rosales</taxon>
        <taxon>Rosaceae</taxon>
        <taxon>Rosoideae</taxon>
        <taxon>Rosoideae incertae sedis</taxon>
        <taxon>Rubus</taxon>
    </lineage>
</organism>
<protein>
    <submittedName>
        <fullName evidence="2">Uncharacterized protein</fullName>
    </submittedName>
</protein>
<evidence type="ECO:0000313" key="2">
    <source>
        <dbReference type="EMBL" id="KAK9901398.1"/>
    </source>
</evidence>
<evidence type="ECO:0000256" key="1">
    <source>
        <dbReference type="SAM" id="MobiDB-lite"/>
    </source>
</evidence>
<gene>
    <name evidence="2" type="ORF">M0R45_002164</name>
</gene>
<comment type="caution">
    <text evidence="2">The sequence shown here is derived from an EMBL/GenBank/DDBJ whole genome shotgun (WGS) entry which is preliminary data.</text>
</comment>
<dbReference type="EMBL" id="JBEDUW010000313">
    <property type="protein sequence ID" value="KAK9901398.1"/>
    <property type="molecule type" value="Genomic_DNA"/>
</dbReference>
<keyword evidence="3" id="KW-1185">Reference proteome</keyword>
<reference evidence="2 3" key="1">
    <citation type="journal article" date="2023" name="G3 (Bethesda)">
        <title>A chromosome-length genome assembly and annotation of blackberry (Rubus argutus, cv. 'Hillquist').</title>
        <authorList>
            <person name="Bruna T."/>
            <person name="Aryal R."/>
            <person name="Dudchenko O."/>
            <person name="Sargent D.J."/>
            <person name="Mead D."/>
            <person name="Buti M."/>
            <person name="Cavallini A."/>
            <person name="Hytonen T."/>
            <person name="Andres J."/>
            <person name="Pham M."/>
            <person name="Weisz D."/>
            <person name="Mascagni F."/>
            <person name="Usai G."/>
            <person name="Natali L."/>
            <person name="Bassil N."/>
            <person name="Fernandez G.E."/>
            <person name="Lomsadze A."/>
            <person name="Armour M."/>
            <person name="Olukolu B."/>
            <person name="Poorten T."/>
            <person name="Britton C."/>
            <person name="Davik J."/>
            <person name="Ashrafi H."/>
            <person name="Aiden E.L."/>
            <person name="Borodovsky M."/>
            <person name="Worthington M."/>
        </authorList>
    </citation>
    <scope>NUCLEOTIDE SEQUENCE [LARGE SCALE GENOMIC DNA]</scope>
    <source>
        <strain evidence="2">PI 553951</strain>
    </source>
</reference>
<feature type="region of interest" description="Disordered" evidence="1">
    <location>
        <begin position="1"/>
        <end position="49"/>
    </location>
</feature>
<feature type="compositionally biased region" description="Low complexity" evidence="1">
    <location>
        <begin position="17"/>
        <end position="28"/>
    </location>
</feature>
<sequence length="100" mass="10860">MKPARICTSPTKGSSTSFRFGDPSSSRRSSSRRRRFPSPAPSISPDPSRCPHCPVLLLLRHSRPALAVHHSRRRCKLLAVVASPITIPAPAAKPKLPCPC</sequence>
<accession>A0AAW1VJR3</accession>
<name>A0AAW1VJR3_RUBAR</name>
<dbReference type="Proteomes" id="UP001457282">
    <property type="component" value="Unassembled WGS sequence"/>
</dbReference>
<proteinExistence type="predicted"/>